<protein>
    <submittedName>
        <fullName evidence="3">SHOCT domain-containing protein</fullName>
    </submittedName>
</protein>
<evidence type="ECO:0000259" key="2">
    <source>
        <dbReference type="Pfam" id="PF09851"/>
    </source>
</evidence>
<organism evidence="3 4">
    <name type="scientific">Phytohabitans maris</name>
    <dbReference type="NCBI Taxonomy" id="3071409"/>
    <lineage>
        <taxon>Bacteria</taxon>
        <taxon>Bacillati</taxon>
        <taxon>Actinomycetota</taxon>
        <taxon>Actinomycetes</taxon>
        <taxon>Micromonosporales</taxon>
        <taxon>Micromonosporaceae</taxon>
    </lineage>
</organism>
<accession>A0ABU0ZJ86</accession>
<keyword evidence="1" id="KW-0812">Transmembrane</keyword>
<keyword evidence="1" id="KW-1133">Transmembrane helix</keyword>
<keyword evidence="1" id="KW-0472">Membrane</keyword>
<name>A0ABU0ZJ86_9ACTN</name>
<proteinExistence type="predicted"/>
<sequence>MMAELASYAAYAHPGPGWDGDGWDGPGWWVLVPIAFWVVVLSAVGYLIYRFSPRRAARTAAERTLAERFARGEIDAEELEQRRSVLRGKG</sequence>
<feature type="transmembrane region" description="Helical" evidence="1">
    <location>
        <begin position="28"/>
        <end position="49"/>
    </location>
</feature>
<reference evidence="3 4" key="1">
    <citation type="submission" date="2023-08" db="EMBL/GenBank/DDBJ databases">
        <title>Phytohabitans sansha sp. nov., isolated from marine sediment.</title>
        <authorList>
            <person name="Zhao Y."/>
            <person name="Yi K."/>
        </authorList>
    </citation>
    <scope>NUCLEOTIDE SEQUENCE [LARGE SCALE GENOMIC DNA]</scope>
    <source>
        <strain evidence="3 4">ZYX-F-186</strain>
    </source>
</reference>
<comment type="caution">
    <text evidence="3">The sequence shown here is derived from an EMBL/GenBank/DDBJ whole genome shotgun (WGS) entry which is preliminary data.</text>
</comment>
<gene>
    <name evidence="3" type="ORF">RB614_21595</name>
</gene>
<keyword evidence="4" id="KW-1185">Reference proteome</keyword>
<dbReference type="RefSeq" id="WP_308714391.1">
    <property type="nucleotide sequence ID" value="NZ_JAVHUY010000020.1"/>
</dbReference>
<feature type="domain" description="SHOCT" evidence="2">
    <location>
        <begin position="61"/>
        <end position="86"/>
    </location>
</feature>
<evidence type="ECO:0000313" key="4">
    <source>
        <dbReference type="Proteomes" id="UP001230908"/>
    </source>
</evidence>
<dbReference type="Proteomes" id="UP001230908">
    <property type="component" value="Unassembled WGS sequence"/>
</dbReference>
<dbReference type="InterPro" id="IPR018649">
    <property type="entry name" value="SHOCT"/>
</dbReference>
<dbReference type="Pfam" id="PF09851">
    <property type="entry name" value="SHOCT"/>
    <property type="match status" value="1"/>
</dbReference>
<dbReference type="EMBL" id="JAVHUY010000020">
    <property type="protein sequence ID" value="MDQ7907111.1"/>
    <property type="molecule type" value="Genomic_DNA"/>
</dbReference>
<evidence type="ECO:0000256" key="1">
    <source>
        <dbReference type="SAM" id="Phobius"/>
    </source>
</evidence>
<evidence type="ECO:0000313" key="3">
    <source>
        <dbReference type="EMBL" id="MDQ7907111.1"/>
    </source>
</evidence>